<keyword evidence="14" id="KW-0915">Sodium</keyword>
<reference evidence="25" key="3">
    <citation type="submission" date="2025-09" db="UniProtKB">
        <authorList>
            <consortium name="Ensembl"/>
        </authorList>
    </citation>
    <scope>IDENTIFICATION</scope>
</reference>
<dbReference type="PANTHER" id="PTHR45689">
    <property type="entry name" value="I[[H]] CHANNEL, ISOFORM E"/>
    <property type="match status" value="1"/>
</dbReference>
<feature type="transmembrane region" description="Helical" evidence="23">
    <location>
        <begin position="65"/>
        <end position="89"/>
    </location>
</feature>
<protein>
    <submittedName>
        <fullName evidence="25">Hyperpolarization activated cyclic nucleotide gated potassium channel 4</fullName>
    </submittedName>
</protein>
<dbReference type="Ensembl" id="ENSUAMT00000028273.1">
    <property type="protein sequence ID" value="ENSUAMP00000025319.1"/>
    <property type="gene ID" value="ENSUAMG00000019735.1"/>
</dbReference>
<evidence type="ECO:0000256" key="18">
    <source>
        <dbReference type="ARBA" id="ARBA00023201"/>
    </source>
</evidence>
<evidence type="ECO:0000313" key="26">
    <source>
        <dbReference type="Proteomes" id="UP000291022"/>
    </source>
</evidence>
<dbReference type="Gene3D" id="1.10.287.70">
    <property type="match status" value="1"/>
</dbReference>
<dbReference type="InterPro" id="IPR014710">
    <property type="entry name" value="RmlC-like_jellyroll"/>
</dbReference>
<keyword evidence="15" id="KW-0406">Ion transport</keyword>
<evidence type="ECO:0000256" key="4">
    <source>
        <dbReference type="ARBA" id="ARBA00022461"/>
    </source>
</evidence>
<proteinExistence type="inferred from homology"/>
<evidence type="ECO:0000256" key="2">
    <source>
        <dbReference type="ARBA" id="ARBA00006305"/>
    </source>
</evidence>
<keyword evidence="6" id="KW-0633">Potassium transport</keyword>
<evidence type="ECO:0000256" key="3">
    <source>
        <dbReference type="ARBA" id="ARBA00022448"/>
    </source>
</evidence>
<dbReference type="GO" id="GO:0098855">
    <property type="term" value="C:HCN channel complex"/>
    <property type="evidence" value="ECO:0007669"/>
    <property type="project" value="TreeGrafter"/>
</dbReference>
<evidence type="ECO:0000256" key="6">
    <source>
        <dbReference type="ARBA" id="ARBA00022538"/>
    </source>
</evidence>
<evidence type="ECO:0000256" key="22">
    <source>
        <dbReference type="ARBA" id="ARBA00036239"/>
    </source>
</evidence>
<keyword evidence="10" id="KW-0631">Potassium channel</keyword>
<feature type="transmembrane region" description="Helical" evidence="23">
    <location>
        <begin position="95"/>
        <end position="114"/>
    </location>
</feature>
<evidence type="ECO:0000256" key="15">
    <source>
        <dbReference type="ARBA" id="ARBA00023065"/>
    </source>
</evidence>
<evidence type="ECO:0000256" key="17">
    <source>
        <dbReference type="ARBA" id="ARBA00023149"/>
    </source>
</evidence>
<keyword evidence="4" id="KW-0894">Sodium channel</keyword>
<dbReference type="PRINTS" id="PR01463">
    <property type="entry name" value="EAGCHANLFMLY"/>
</dbReference>
<dbReference type="PANTHER" id="PTHR45689:SF4">
    <property type="entry name" value="POTASSIUM_SODIUM HYPERPOLARIZATION-ACTIVATED CYCLIC NUCLEOTIDE-GATED CHANNEL 4"/>
    <property type="match status" value="1"/>
</dbReference>
<evidence type="ECO:0000256" key="23">
    <source>
        <dbReference type="SAM" id="Phobius"/>
    </source>
</evidence>
<dbReference type="SMART" id="SM00100">
    <property type="entry name" value="cNMP"/>
    <property type="match status" value="1"/>
</dbReference>
<gene>
    <name evidence="25" type="primary">HCN4</name>
</gene>
<dbReference type="GO" id="GO:0030552">
    <property type="term" value="F:cAMP binding"/>
    <property type="evidence" value="ECO:0007669"/>
    <property type="project" value="UniProtKB-KW"/>
</dbReference>
<keyword evidence="18" id="KW-0739">Sodium transport</keyword>
<dbReference type="SUPFAM" id="SSF81324">
    <property type="entry name" value="Voltage-gated potassium channels"/>
    <property type="match status" value="1"/>
</dbReference>
<dbReference type="GO" id="GO:0030425">
    <property type="term" value="C:dendrite"/>
    <property type="evidence" value="ECO:0007669"/>
    <property type="project" value="TreeGrafter"/>
</dbReference>
<dbReference type="SUPFAM" id="SSF51206">
    <property type="entry name" value="cAMP-binding domain-like"/>
    <property type="match status" value="1"/>
</dbReference>
<evidence type="ECO:0000256" key="14">
    <source>
        <dbReference type="ARBA" id="ARBA00023053"/>
    </source>
</evidence>
<evidence type="ECO:0000256" key="11">
    <source>
        <dbReference type="ARBA" id="ARBA00022882"/>
    </source>
</evidence>
<reference evidence="25" key="2">
    <citation type="submission" date="2025-08" db="UniProtKB">
        <authorList>
            <consortium name="Ensembl"/>
        </authorList>
    </citation>
    <scope>IDENTIFICATION</scope>
</reference>
<evidence type="ECO:0000256" key="9">
    <source>
        <dbReference type="ARBA" id="ARBA00022741"/>
    </source>
</evidence>
<keyword evidence="26" id="KW-1185">Reference proteome</keyword>
<keyword evidence="5" id="KW-1003">Cell membrane</keyword>
<dbReference type="FunFam" id="2.60.120.10:FF:000007">
    <property type="entry name" value="Putative potassium/sodium hyperpolarization-activated cyclic nucleotide-gated channel 2"/>
    <property type="match status" value="1"/>
</dbReference>
<accession>A0A452S006</accession>
<dbReference type="FunFam" id="1.10.287.630:FF:000002">
    <property type="entry name" value="Potassium/sodium hyperpolarization-activated cyclic nucleotide-gated channel 4"/>
    <property type="match status" value="1"/>
</dbReference>
<keyword evidence="13 23" id="KW-1133">Transmembrane helix</keyword>
<comment type="similarity">
    <text evidence="2">Belongs to the potassium channel HCN family.</text>
</comment>
<keyword evidence="7" id="KW-0116">cAMP-binding</keyword>
<keyword evidence="9" id="KW-0547">Nucleotide-binding</keyword>
<evidence type="ECO:0000256" key="21">
    <source>
        <dbReference type="ARBA" id="ARBA00034430"/>
    </source>
</evidence>
<evidence type="ECO:0000256" key="5">
    <source>
        <dbReference type="ARBA" id="ARBA00022475"/>
    </source>
</evidence>
<keyword evidence="11" id="KW-0851">Voltage-gated channel</keyword>
<dbReference type="Pfam" id="PF00027">
    <property type="entry name" value="cNMP_binding"/>
    <property type="match status" value="1"/>
</dbReference>
<feature type="domain" description="Cyclic nucleotide-binding" evidence="24">
    <location>
        <begin position="397"/>
        <end position="512"/>
    </location>
</feature>
<comment type="catalytic activity">
    <reaction evidence="21">
        <text>K(+)(in) = K(+)(out)</text>
        <dbReference type="Rhea" id="RHEA:29463"/>
        <dbReference type="ChEBI" id="CHEBI:29103"/>
    </reaction>
</comment>
<name>A0A452S006_URSAM</name>
<dbReference type="InterPro" id="IPR000595">
    <property type="entry name" value="cNMP-bd_dom"/>
</dbReference>
<dbReference type="GO" id="GO:0005272">
    <property type="term" value="F:sodium channel activity"/>
    <property type="evidence" value="ECO:0007669"/>
    <property type="project" value="UniProtKB-KW"/>
</dbReference>
<evidence type="ECO:0000313" key="25">
    <source>
        <dbReference type="Ensembl" id="ENSUAMP00000025319.1"/>
    </source>
</evidence>
<dbReference type="GO" id="GO:0030424">
    <property type="term" value="C:axon"/>
    <property type="evidence" value="ECO:0007669"/>
    <property type="project" value="TreeGrafter"/>
</dbReference>
<dbReference type="CDD" id="cd00038">
    <property type="entry name" value="CAP_ED"/>
    <property type="match status" value="1"/>
</dbReference>
<dbReference type="Gene3D" id="2.60.120.10">
    <property type="entry name" value="Jelly Rolls"/>
    <property type="match status" value="1"/>
</dbReference>
<keyword evidence="16 23" id="KW-0472">Membrane</keyword>
<dbReference type="GeneTree" id="ENSGT00940000154743"/>
<evidence type="ECO:0000259" key="24">
    <source>
        <dbReference type="PROSITE" id="PS50042"/>
    </source>
</evidence>
<dbReference type="InterPro" id="IPR005821">
    <property type="entry name" value="Ion_trans_dom"/>
</dbReference>
<comment type="catalytic activity">
    <reaction evidence="22">
        <text>Na(+)(in) = Na(+)(out)</text>
        <dbReference type="Rhea" id="RHEA:34963"/>
        <dbReference type="ChEBI" id="CHEBI:29101"/>
    </reaction>
</comment>
<evidence type="ECO:0000256" key="13">
    <source>
        <dbReference type="ARBA" id="ARBA00022989"/>
    </source>
</evidence>
<keyword evidence="3" id="KW-0813">Transport</keyword>
<dbReference type="InterPro" id="IPR051413">
    <property type="entry name" value="K/Na_HCN_channel"/>
</dbReference>
<dbReference type="GO" id="GO:0003254">
    <property type="term" value="P:regulation of membrane depolarization"/>
    <property type="evidence" value="ECO:0007669"/>
    <property type="project" value="TreeGrafter"/>
</dbReference>
<organism evidence="25 26">
    <name type="scientific">Ursus americanus</name>
    <name type="common">American black bear</name>
    <name type="synonym">Euarctos americanus</name>
    <dbReference type="NCBI Taxonomy" id="9643"/>
    <lineage>
        <taxon>Eukaryota</taxon>
        <taxon>Metazoa</taxon>
        <taxon>Chordata</taxon>
        <taxon>Craniata</taxon>
        <taxon>Vertebrata</taxon>
        <taxon>Euteleostomi</taxon>
        <taxon>Mammalia</taxon>
        <taxon>Eutheria</taxon>
        <taxon>Laurasiatheria</taxon>
        <taxon>Carnivora</taxon>
        <taxon>Caniformia</taxon>
        <taxon>Ursidae</taxon>
        <taxon>Ursus</taxon>
    </lineage>
</organism>
<dbReference type="PROSITE" id="PS50042">
    <property type="entry name" value="CNMP_BINDING_3"/>
    <property type="match status" value="1"/>
</dbReference>
<dbReference type="Pfam" id="PF00520">
    <property type="entry name" value="Ion_trans"/>
    <property type="match status" value="1"/>
</dbReference>
<keyword evidence="12" id="KW-0630">Potassium</keyword>
<evidence type="ECO:0000256" key="10">
    <source>
        <dbReference type="ARBA" id="ARBA00022826"/>
    </source>
</evidence>
<dbReference type="InterPro" id="IPR003938">
    <property type="entry name" value="K_chnl_volt-dep_EAG/ELK/ERG"/>
</dbReference>
<evidence type="ECO:0000256" key="12">
    <source>
        <dbReference type="ARBA" id="ARBA00022958"/>
    </source>
</evidence>
<dbReference type="FunFam" id="1.10.287.70:FF:000031">
    <property type="entry name" value="Potassium/sodium hyperpolarization-activated cyclic nucleotide-gated channel 1, putative"/>
    <property type="match status" value="1"/>
</dbReference>
<evidence type="ECO:0000256" key="19">
    <source>
        <dbReference type="ARBA" id="ARBA00023286"/>
    </source>
</evidence>
<feature type="transmembrane region" description="Helical" evidence="23">
    <location>
        <begin position="294"/>
        <end position="319"/>
    </location>
</feature>
<keyword evidence="20" id="KW-0407">Ion channel</keyword>
<dbReference type="InterPro" id="IPR018490">
    <property type="entry name" value="cNMP-bd_dom_sf"/>
</dbReference>
<evidence type="ECO:0000256" key="20">
    <source>
        <dbReference type="ARBA" id="ARBA00023303"/>
    </source>
</evidence>
<dbReference type="GO" id="GO:0005249">
    <property type="term" value="F:voltage-gated potassium channel activity"/>
    <property type="evidence" value="ECO:0007669"/>
    <property type="project" value="InterPro"/>
</dbReference>
<keyword evidence="19" id="KW-1071">Ligand-gated ion channel</keyword>
<evidence type="ECO:0000256" key="7">
    <source>
        <dbReference type="ARBA" id="ARBA00022566"/>
    </source>
</evidence>
<dbReference type="OMA" id="RISTAEW"/>
<reference evidence="26" key="1">
    <citation type="submission" date="2016-06" db="EMBL/GenBank/DDBJ databases">
        <title>De novo assembly and RNA-Seq shows season-dependent expression and editing in black bear kidneys.</title>
        <authorList>
            <person name="Korstanje R."/>
            <person name="Srivastava A."/>
            <person name="Sarsani V.K."/>
            <person name="Sheehan S.M."/>
            <person name="Seger R.L."/>
            <person name="Barter M.E."/>
            <person name="Lindqvist C."/>
            <person name="Brody L.C."/>
            <person name="Mullikin J.C."/>
        </authorList>
    </citation>
    <scope>NUCLEOTIDE SEQUENCE [LARGE SCALE GENOMIC DNA]</scope>
</reference>
<keyword evidence="8 23" id="KW-0812">Transmembrane</keyword>
<evidence type="ECO:0000256" key="8">
    <source>
        <dbReference type="ARBA" id="ARBA00022692"/>
    </source>
</evidence>
<keyword evidence="17" id="KW-0114">cAMP</keyword>
<dbReference type="Proteomes" id="UP000291022">
    <property type="component" value="Unassembled WGS sequence"/>
</dbReference>
<dbReference type="Gene3D" id="1.10.287.630">
    <property type="entry name" value="Helix hairpin bin"/>
    <property type="match status" value="1"/>
</dbReference>
<evidence type="ECO:0000256" key="1">
    <source>
        <dbReference type="ARBA" id="ARBA00004651"/>
    </source>
</evidence>
<comment type="subcellular location">
    <subcellularLocation>
        <location evidence="1">Cell membrane</location>
        <topology evidence="1">Multi-pass membrane protein</topology>
    </subcellularLocation>
</comment>
<evidence type="ECO:0000256" key="16">
    <source>
        <dbReference type="ARBA" id="ARBA00023136"/>
    </source>
</evidence>
<dbReference type="InterPro" id="IPR018488">
    <property type="entry name" value="cNMP-bd_CS"/>
</dbReference>
<dbReference type="AlphaFoldDB" id="A0A452S006"/>
<dbReference type="PROSITE" id="PS00888">
    <property type="entry name" value="CNMP_BINDING_1"/>
    <property type="match status" value="1"/>
</dbReference>
<sequence>MQWGGCCQFPPAGSAERPAGVQGAVPEPPKSSLFHTCSPLEFLPIVCKSFSLSSWRLTPVSLGRFYWDLTMLLLMVGNLIIIPVGITFFKDENTTPWIVFNVVSDTFFLIDLVLNFRTGIVVEDNTEIILDPQRIKMKYLKSWFVVDFISSIPVDYIFLIVETRIDSEVYKTARALRIVRFTKILSLLRLLRLSRLIRYIHQWEEIFHMTYDLASAVVRIVNLIGMMLLLCHWDGCLQFLVPMLQDFPDDCWVSINNMVNNSWGKQYSYALFKAMSHMLCIGYGRQAPVGMSDVWLTMLSMIVGATCYAMFIGHATALIQSLDSSRRQYQEKYKQVEQYMSFHKLPPDTRQRIHDYYEHRYQGKMFDEESILGELSEPLREEIINFNCRKLVASMPLFANADPNFVTSMLTKLRFEVFQPGDYIIREGTIGKKMYFIQHGVVSVLTKGNKETKLADGSYFGEICLLTRGRRTASVRADTYCRLYSLSVDNFNEVLEEYPMMRRAFETVALDRLDRIGKKNSILLHKVQHDLNSGVFNYQENEIIQQIVQHDREMAHCAHRVQAAASATPTPTPVIWTPLIQAPLQAAAATTSVAIALTHHPRLPTRSSVAATVHPGAVSWPAGCNPADPARPSSPSCRGPALAFLPHHSDQPQFEGFFFLLKGSASRPPLGHPLLLHTPPGNFTQALGSPGLEGEAFPVSPSVQAPSPLSFSPGTCCWGPLALHASLTLLSSTSLSFLSLELPVPHRAMGPLLILLLQFSFS</sequence>